<dbReference type="GeneID" id="93188914"/>
<reference evidence="1" key="1">
    <citation type="submission" date="2021-01" db="EMBL/GenBank/DDBJ databases">
        <title>Outbreak of Burkholderia contaminns endophthalmitis traced to a clinical ventilation system.</title>
        <authorList>
            <person name="Lipuma J."/>
            <person name="Spilker T."/>
            <person name="Kratholm J."/>
        </authorList>
    </citation>
    <scope>NUCLEOTIDE SEQUENCE</scope>
    <source>
        <strain evidence="1">HI4954</strain>
    </source>
</reference>
<evidence type="ECO:0000313" key="3">
    <source>
        <dbReference type="EMBL" id="WFN19467.1"/>
    </source>
</evidence>
<reference evidence="3 6" key="3">
    <citation type="submission" date="2021-12" db="EMBL/GenBank/DDBJ databases">
        <title>Genomic and phenotypic characterization of three Burkholderia contaminans isolates recovered from different sources.</title>
        <authorList>
            <person name="Lopez De Volder A."/>
            <person name="Fan Y."/>
            <person name="Nunvar J."/>
            <person name="Herrera T."/>
            <person name="Timp W."/>
            <person name="Degrossi J."/>
        </authorList>
    </citation>
    <scope>NUCLEOTIDE SEQUENCE [LARGE SCALE GENOMIC DNA]</scope>
    <source>
        <strain evidence="3 6">LMG 23361</strain>
    </source>
</reference>
<dbReference type="EMBL" id="CP090641">
    <property type="protein sequence ID" value="WFN19467.1"/>
    <property type="molecule type" value="Genomic_DNA"/>
</dbReference>
<evidence type="ECO:0000313" key="2">
    <source>
        <dbReference type="EMBL" id="MBO1833428.1"/>
    </source>
</evidence>
<dbReference type="AlphaFoldDB" id="A0A1R1W8V1"/>
<name>A0A1R1W8V1_9BURK</name>
<gene>
    <name evidence="2" type="ORF">J4M89_28965</name>
    <name evidence="1" type="ORF">JIN94_26405</name>
    <name evidence="3" type="ORF">LXE91_26225</name>
</gene>
<dbReference type="Proteomes" id="UP000611459">
    <property type="component" value="Unassembled WGS sequence"/>
</dbReference>
<evidence type="ECO:0000313" key="6">
    <source>
        <dbReference type="Proteomes" id="UP001220209"/>
    </source>
</evidence>
<dbReference type="EMBL" id="JAENIB010000013">
    <property type="protein sequence ID" value="MBK1933425.1"/>
    <property type="molecule type" value="Genomic_DNA"/>
</dbReference>
<protein>
    <submittedName>
        <fullName evidence="1">Uncharacterized protein</fullName>
    </submittedName>
</protein>
<dbReference type="Proteomes" id="UP001220209">
    <property type="component" value="Chromosome 2"/>
</dbReference>
<evidence type="ECO:0000313" key="1">
    <source>
        <dbReference type="EMBL" id="MBK1933425.1"/>
    </source>
</evidence>
<proteinExistence type="predicted"/>
<dbReference type="Proteomes" id="UP000664048">
    <property type="component" value="Unassembled WGS sequence"/>
</dbReference>
<sequence length="66" mass="7616">MQPDYTRMSSAPRCMHATLTRAAPFLDFMTSRRMQFPHTVSRSRDLKTLSFPGRLTILDLVDPESE</sequence>
<evidence type="ECO:0000313" key="5">
    <source>
        <dbReference type="Proteomes" id="UP000664048"/>
    </source>
</evidence>
<dbReference type="RefSeq" id="WP_039344226.1">
    <property type="nucleotide sequence ID" value="NZ_AP018357.1"/>
</dbReference>
<dbReference type="EMBL" id="JAGEMX010000012">
    <property type="protein sequence ID" value="MBO1833428.1"/>
    <property type="molecule type" value="Genomic_DNA"/>
</dbReference>
<accession>A0A1R1W8V1</accession>
<organism evidence="1 4">
    <name type="scientific">Burkholderia contaminans</name>
    <dbReference type="NCBI Taxonomy" id="488447"/>
    <lineage>
        <taxon>Bacteria</taxon>
        <taxon>Pseudomonadati</taxon>
        <taxon>Pseudomonadota</taxon>
        <taxon>Betaproteobacteria</taxon>
        <taxon>Burkholderiales</taxon>
        <taxon>Burkholderiaceae</taxon>
        <taxon>Burkholderia</taxon>
        <taxon>Burkholderia cepacia complex</taxon>
    </lineage>
</organism>
<evidence type="ECO:0000313" key="4">
    <source>
        <dbReference type="Proteomes" id="UP000611459"/>
    </source>
</evidence>
<reference evidence="2 5" key="2">
    <citation type="submission" date="2021-03" db="EMBL/GenBank/DDBJ databases">
        <title>Clinical course, treatment and visual outcome of an outbreak of Burkholderia contaminans endophthalmitis following cataract surgery.</title>
        <authorList>
            <person name="Lind C."/>
            <person name="Olsen K."/>
            <person name="Angelsen N.K."/>
            <person name="Krefting E.A."/>
            <person name="Fossen K."/>
            <person name="Gravningen K."/>
            <person name="Depoorter E."/>
            <person name="Vandamme P."/>
            <person name="Bertelsen G."/>
        </authorList>
    </citation>
    <scope>NUCLEOTIDE SEQUENCE [LARGE SCALE GENOMIC DNA]</scope>
    <source>
        <strain evidence="2 5">51242556</strain>
    </source>
</reference>
<keyword evidence="5" id="KW-1185">Reference proteome</keyword>